<evidence type="ECO:0000256" key="7">
    <source>
        <dbReference type="HAMAP-Rule" id="MF_01931"/>
    </source>
</evidence>
<evidence type="ECO:0000259" key="12">
    <source>
        <dbReference type="PROSITE" id="PS51278"/>
    </source>
</evidence>
<reference evidence="13 14" key="1">
    <citation type="submission" date="2017-05" db="EMBL/GenBank/DDBJ databases">
        <authorList>
            <person name="Varghese N."/>
            <person name="Submissions S."/>
        </authorList>
    </citation>
    <scope>NUCLEOTIDE SEQUENCE [LARGE SCALE GENOMIC DNA]</scope>
    <source>
        <strain evidence="13 14">DSM 16304</strain>
    </source>
</reference>
<dbReference type="GO" id="GO:0009113">
    <property type="term" value="P:purine nucleobase biosynthetic process"/>
    <property type="evidence" value="ECO:0007669"/>
    <property type="project" value="UniProtKB-UniRule"/>
</dbReference>
<keyword evidence="3 7" id="KW-0328">Glycosyltransferase</keyword>
<dbReference type="InterPro" id="IPR035584">
    <property type="entry name" value="PurF_N"/>
</dbReference>
<evidence type="ECO:0000256" key="10">
    <source>
        <dbReference type="PIRSR" id="PIRSR000485-2"/>
    </source>
</evidence>
<dbReference type="NCBIfam" id="TIGR01134">
    <property type="entry name" value="purF"/>
    <property type="match status" value="1"/>
</dbReference>
<dbReference type="Proteomes" id="UP000317315">
    <property type="component" value="Unassembled WGS sequence"/>
</dbReference>
<dbReference type="EMBL" id="FXTM01000007">
    <property type="protein sequence ID" value="SMO49565.1"/>
    <property type="molecule type" value="Genomic_DNA"/>
</dbReference>
<dbReference type="RefSeq" id="WP_142934742.1">
    <property type="nucleotide sequence ID" value="NZ_FXTM01000007.1"/>
</dbReference>
<feature type="binding site" evidence="7 10">
    <location>
        <position position="289"/>
    </location>
    <ligand>
        <name>Mg(2+)</name>
        <dbReference type="ChEBI" id="CHEBI:18420"/>
    </ligand>
</feature>
<dbReference type="PROSITE" id="PS51278">
    <property type="entry name" value="GATASE_TYPE_2"/>
    <property type="match status" value="1"/>
</dbReference>
<dbReference type="OrthoDB" id="9801213at2"/>
<evidence type="ECO:0000256" key="5">
    <source>
        <dbReference type="ARBA" id="ARBA00022755"/>
    </source>
</evidence>
<dbReference type="GO" id="GO:0000287">
    <property type="term" value="F:magnesium ion binding"/>
    <property type="evidence" value="ECO:0007669"/>
    <property type="project" value="UniProtKB-UniRule"/>
</dbReference>
<keyword evidence="4 7" id="KW-0808">Transferase</keyword>
<feature type="active site" description="Nucleophile" evidence="7 9">
    <location>
        <position position="5"/>
    </location>
</feature>
<feature type="binding site" evidence="7 11">
    <location>
        <position position="242"/>
    </location>
    <ligand>
        <name>[4Fe-4S] cluster</name>
        <dbReference type="ChEBI" id="CHEBI:49883"/>
    </ligand>
</feature>
<dbReference type="GO" id="GO:0004044">
    <property type="term" value="F:amidophosphoribosyltransferase activity"/>
    <property type="evidence" value="ECO:0007669"/>
    <property type="project" value="UniProtKB-UniRule"/>
</dbReference>
<dbReference type="AlphaFoldDB" id="A0A521BR68"/>
<evidence type="ECO:0000256" key="8">
    <source>
        <dbReference type="PIRNR" id="PIRNR000485"/>
    </source>
</evidence>
<sequence length="462" mass="51660">MKEYCGIFGIYNNPNAAYYTYLGLYALQHRGQESAGIAVTDGNRIDYHRDFGLVFSVFNSERLNSLTGHVAIGHNRYSTSGASDSPDNVQPIVVSYKLGQMAIAHNGNLVNAWELREKLEDEGSIFRGTTDSEVIVHLIVKSKKRRFLERLMDALSKLKGAYSLLVMTNKKLIAIRDPWGFRPLCMGELDGSPVFASETCAFDLIGAKYIRDVEPGEVVLIENGEMKSYRIPAFESAKRSQCIFEFVYFARPDSKIFGRSVYEVRKAFGRKLAKEHPVDADVVIPVPDSGVVPSLGYSQESGIPFELGLIRNHYVGRTFIKPQQKMRDIGVKVKLNPVPELLKGKRVVVIDDSIVRGTTSRKIVRMIREAGAKEVHMRISSPPTKWPCYFGIDTPTKDQLIASTHSVDEICRYIEADSLGYLSIEGMIEAAGGSWEDYCTACFDGNYPVDIPETVVRQAKKE</sequence>
<dbReference type="SUPFAM" id="SSF56235">
    <property type="entry name" value="N-terminal nucleophile aminohydrolases (Ntn hydrolases)"/>
    <property type="match status" value="1"/>
</dbReference>
<keyword evidence="7 10" id="KW-0460">Magnesium</keyword>
<organism evidence="13 14">
    <name type="scientific">Balnearium lithotrophicum</name>
    <dbReference type="NCBI Taxonomy" id="223788"/>
    <lineage>
        <taxon>Bacteria</taxon>
        <taxon>Pseudomonadati</taxon>
        <taxon>Aquificota</taxon>
        <taxon>Aquificia</taxon>
        <taxon>Desulfurobacteriales</taxon>
        <taxon>Desulfurobacteriaceae</taxon>
        <taxon>Balnearium</taxon>
    </lineage>
</organism>
<dbReference type="Pfam" id="PF00156">
    <property type="entry name" value="Pribosyltran"/>
    <property type="match status" value="1"/>
</dbReference>
<feature type="domain" description="Glutamine amidotransferase type-2" evidence="12">
    <location>
        <begin position="5"/>
        <end position="224"/>
    </location>
</feature>
<feature type="binding site" evidence="7 11">
    <location>
        <position position="439"/>
    </location>
    <ligand>
        <name>[4Fe-4S] cluster</name>
        <dbReference type="ChEBI" id="CHEBI:49883"/>
    </ligand>
</feature>
<comment type="similarity">
    <text evidence="2 7 8">In the C-terminal section; belongs to the purine/pyrimidine phosphoribosyltransferase family.</text>
</comment>
<evidence type="ECO:0000256" key="1">
    <source>
        <dbReference type="ARBA" id="ARBA00005209"/>
    </source>
</evidence>
<evidence type="ECO:0000313" key="14">
    <source>
        <dbReference type="Proteomes" id="UP000317315"/>
    </source>
</evidence>
<keyword evidence="14" id="KW-1185">Reference proteome</keyword>
<evidence type="ECO:0000256" key="2">
    <source>
        <dbReference type="ARBA" id="ARBA00010138"/>
    </source>
</evidence>
<keyword evidence="7" id="KW-0004">4Fe-4S</keyword>
<dbReference type="Pfam" id="PF13537">
    <property type="entry name" value="GATase_7"/>
    <property type="match status" value="1"/>
</dbReference>
<comment type="pathway">
    <text evidence="1 7 8">Purine metabolism; IMP biosynthesis via de novo pathway; N(1)-(5-phospho-D-ribosyl)glycinamide from 5-phospho-alpha-D-ribose 1-diphosphate: step 1/2.</text>
</comment>
<keyword evidence="6 7" id="KW-0315">Glutamine amidotransferase</keyword>
<dbReference type="Gene3D" id="3.40.50.2020">
    <property type="match status" value="1"/>
</dbReference>
<dbReference type="PIRSF" id="PIRSF000485">
    <property type="entry name" value="Amd_phspho_trans"/>
    <property type="match status" value="1"/>
</dbReference>
<dbReference type="InterPro" id="IPR029055">
    <property type="entry name" value="Ntn_hydrolases_N"/>
</dbReference>
<protein>
    <recommendedName>
        <fullName evidence="7">Amidophosphoribosyltransferase</fullName>
        <shortName evidence="7">ATase</shortName>
        <ecNumber evidence="7">2.4.2.14</ecNumber>
    </recommendedName>
    <alternativeName>
        <fullName evidence="7">Glutamine phosphoribosylpyrophosphate amidotransferase</fullName>
        <shortName evidence="7">GPATase</shortName>
    </alternativeName>
</protein>
<proteinExistence type="inferred from homology"/>
<dbReference type="UniPathway" id="UPA00074">
    <property type="reaction ID" value="UER00124"/>
</dbReference>
<evidence type="ECO:0000256" key="11">
    <source>
        <dbReference type="PIRSR" id="PIRSR000485-3"/>
    </source>
</evidence>
<name>A0A521BR68_9BACT</name>
<dbReference type="SUPFAM" id="SSF53271">
    <property type="entry name" value="PRTase-like"/>
    <property type="match status" value="1"/>
</dbReference>
<evidence type="ECO:0000256" key="6">
    <source>
        <dbReference type="ARBA" id="ARBA00022962"/>
    </source>
</evidence>
<dbReference type="HAMAP" id="MF_01931">
    <property type="entry name" value="PurF"/>
    <property type="match status" value="1"/>
</dbReference>
<dbReference type="GO" id="GO:0006189">
    <property type="term" value="P:'de novo' IMP biosynthetic process"/>
    <property type="evidence" value="ECO:0007669"/>
    <property type="project" value="UniProtKB-UniRule"/>
</dbReference>
<feature type="binding site" evidence="7 10">
    <location>
        <position position="352"/>
    </location>
    <ligand>
        <name>Mg(2+)</name>
        <dbReference type="ChEBI" id="CHEBI:18420"/>
    </ligand>
</feature>
<comment type="cofactor">
    <cofactor evidence="7 10">
        <name>Mg(2+)</name>
        <dbReference type="ChEBI" id="CHEBI:18420"/>
    </cofactor>
    <text evidence="7 10">Binds 1 Mg(2+) ion per subunit.</text>
</comment>
<dbReference type="CDD" id="cd06223">
    <property type="entry name" value="PRTases_typeI"/>
    <property type="match status" value="1"/>
</dbReference>
<comment type="catalytic activity">
    <reaction evidence="7 8">
        <text>5-phospho-beta-D-ribosylamine + L-glutamate + diphosphate = 5-phospho-alpha-D-ribose 1-diphosphate + L-glutamine + H2O</text>
        <dbReference type="Rhea" id="RHEA:14905"/>
        <dbReference type="ChEBI" id="CHEBI:15377"/>
        <dbReference type="ChEBI" id="CHEBI:29985"/>
        <dbReference type="ChEBI" id="CHEBI:33019"/>
        <dbReference type="ChEBI" id="CHEBI:58017"/>
        <dbReference type="ChEBI" id="CHEBI:58359"/>
        <dbReference type="ChEBI" id="CHEBI:58681"/>
        <dbReference type="EC" id="2.4.2.14"/>
    </reaction>
</comment>
<dbReference type="InterPro" id="IPR005854">
    <property type="entry name" value="PurF"/>
</dbReference>
<evidence type="ECO:0000313" key="13">
    <source>
        <dbReference type="EMBL" id="SMO49565.1"/>
    </source>
</evidence>
<feature type="binding site" evidence="7 11">
    <location>
        <position position="442"/>
    </location>
    <ligand>
        <name>[4Fe-4S] cluster</name>
        <dbReference type="ChEBI" id="CHEBI:49883"/>
    </ligand>
</feature>
<dbReference type="PANTHER" id="PTHR11907">
    <property type="entry name" value="AMIDOPHOSPHORIBOSYLTRANSFERASE"/>
    <property type="match status" value="1"/>
</dbReference>
<comment type="cofactor">
    <cofactor evidence="7 11">
        <name>[4Fe-4S] cluster</name>
        <dbReference type="ChEBI" id="CHEBI:49883"/>
    </cofactor>
    <text evidence="7 11">Binds 1 [4Fe-4S] cluster per subunit.</text>
</comment>
<keyword evidence="7 11" id="KW-0411">Iron-sulfur</keyword>
<evidence type="ECO:0000256" key="3">
    <source>
        <dbReference type="ARBA" id="ARBA00022676"/>
    </source>
</evidence>
<feature type="binding site" evidence="7 10">
    <location>
        <position position="351"/>
    </location>
    <ligand>
        <name>Mg(2+)</name>
        <dbReference type="ChEBI" id="CHEBI:18420"/>
    </ligand>
</feature>
<dbReference type="EC" id="2.4.2.14" evidence="7"/>
<evidence type="ECO:0000256" key="9">
    <source>
        <dbReference type="PIRSR" id="PIRSR000485-1"/>
    </source>
</evidence>
<feature type="binding site" evidence="7 11">
    <location>
        <position position="388"/>
    </location>
    <ligand>
        <name>[4Fe-4S] cluster</name>
        <dbReference type="ChEBI" id="CHEBI:49883"/>
    </ligand>
</feature>
<keyword evidence="5 7" id="KW-0658">Purine biosynthesis</keyword>
<accession>A0A521BR68</accession>
<dbReference type="InterPro" id="IPR029057">
    <property type="entry name" value="PRTase-like"/>
</dbReference>
<dbReference type="GO" id="GO:0051539">
    <property type="term" value="F:4 iron, 4 sulfur cluster binding"/>
    <property type="evidence" value="ECO:0007669"/>
    <property type="project" value="UniProtKB-KW"/>
</dbReference>
<dbReference type="CDD" id="cd00715">
    <property type="entry name" value="GPATase_N"/>
    <property type="match status" value="1"/>
</dbReference>
<keyword evidence="7 11" id="KW-0408">Iron</keyword>
<dbReference type="InterPro" id="IPR000836">
    <property type="entry name" value="PRTase_dom"/>
</dbReference>
<gene>
    <name evidence="7" type="primary">purF</name>
    <name evidence="13" type="ORF">SAMN06269117_10712</name>
</gene>
<dbReference type="Gene3D" id="3.60.20.10">
    <property type="entry name" value="Glutamine Phosphoribosylpyrophosphate, subunit 1, domain 1"/>
    <property type="match status" value="1"/>
</dbReference>
<comment type="function">
    <text evidence="7">Catalyzes the formation of phosphoribosylamine from phosphoribosylpyrophosphate (PRPP) and glutamine.</text>
</comment>
<dbReference type="InterPro" id="IPR017932">
    <property type="entry name" value="GATase_2_dom"/>
</dbReference>
<evidence type="ECO:0000256" key="4">
    <source>
        <dbReference type="ARBA" id="ARBA00022679"/>
    </source>
</evidence>
<keyword evidence="7 10" id="KW-0479">Metal-binding</keyword>